<dbReference type="Gene3D" id="3.40.50.2000">
    <property type="entry name" value="Glycogen Phosphorylase B"/>
    <property type="match status" value="1"/>
</dbReference>
<dbReference type="Proteomes" id="UP000183567">
    <property type="component" value="Unassembled WGS sequence"/>
</dbReference>
<dbReference type="Pfam" id="PF00534">
    <property type="entry name" value="Glycos_transf_1"/>
    <property type="match status" value="1"/>
</dbReference>
<accession>A0A1J8Q5D4</accession>
<proteinExistence type="predicted"/>
<dbReference type="SUPFAM" id="SSF53756">
    <property type="entry name" value="UDP-Glycosyltransferase/glycogen phosphorylase"/>
    <property type="match status" value="1"/>
</dbReference>
<dbReference type="AlphaFoldDB" id="A0A1J8Q5D4"/>
<dbReference type="OrthoDB" id="2276068at2759"/>
<dbReference type="GO" id="GO:0005789">
    <property type="term" value="C:endoplasmic reticulum membrane"/>
    <property type="evidence" value="ECO:0007669"/>
    <property type="project" value="TreeGrafter"/>
</dbReference>
<feature type="non-terminal residue" evidence="3">
    <location>
        <position position="91"/>
    </location>
</feature>
<dbReference type="GO" id="GO:0004377">
    <property type="term" value="F:GDP-Man:Man(3)GlcNAc(2)-PP-Dol alpha-1,2-mannosyltransferase activity"/>
    <property type="evidence" value="ECO:0007669"/>
    <property type="project" value="InterPro"/>
</dbReference>
<evidence type="ECO:0000313" key="4">
    <source>
        <dbReference type="Proteomes" id="UP000183567"/>
    </source>
</evidence>
<dbReference type="PANTHER" id="PTHR45919">
    <property type="entry name" value="GDP-MAN:MAN(3)GLCNAC(2)-PP-DOL ALPHA-1,2-MANNOSYLTRANSFERASE"/>
    <property type="match status" value="1"/>
</dbReference>
<keyword evidence="4" id="KW-1185">Reference proteome</keyword>
<organism evidence="3 4">
    <name type="scientific">Rhizopogon vesiculosus</name>
    <dbReference type="NCBI Taxonomy" id="180088"/>
    <lineage>
        <taxon>Eukaryota</taxon>
        <taxon>Fungi</taxon>
        <taxon>Dikarya</taxon>
        <taxon>Basidiomycota</taxon>
        <taxon>Agaricomycotina</taxon>
        <taxon>Agaricomycetes</taxon>
        <taxon>Agaricomycetidae</taxon>
        <taxon>Boletales</taxon>
        <taxon>Suillineae</taxon>
        <taxon>Rhizopogonaceae</taxon>
        <taxon>Rhizopogon</taxon>
    </lineage>
</organism>
<dbReference type="GO" id="GO:0006487">
    <property type="term" value="P:protein N-linked glycosylation"/>
    <property type="evidence" value="ECO:0007669"/>
    <property type="project" value="TreeGrafter"/>
</dbReference>
<keyword evidence="1" id="KW-0808">Transferase</keyword>
<sequence>MLSWLAKASIGLSTMVDEHFGINVVEFMAAGVIPVTHASGGPLHDIVVPLDGGATGFHAHDSQSFADAMHRVLSMSKSQEQAMRERARRWA</sequence>
<dbReference type="EMBL" id="LVVM01002308">
    <property type="protein sequence ID" value="OJA16870.1"/>
    <property type="molecule type" value="Genomic_DNA"/>
</dbReference>
<feature type="domain" description="Glycosyl transferase family 1" evidence="2">
    <location>
        <begin position="8"/>
        <end position="90"/>
    </location>
</feature>
<dbReference type="InterPro" id="IPR001296">
    <property type="entry name" value="Glyco_trans_1"/>
</dbReference>
<keyword evidence="1" id="KW-0328">Glycosyltransferase</keyword>
<protein>
    <recommendedName>
        <fullName evidence="2">Glycosyl transferase family 1 domain-containing protein</fullName>
    </recommendedName>
</protein>
<dbReference type="STRING" id="180088.A0A1J8Q5D4"/>
<dbReference type="InterPro" id="IPR038013">
    <property type="entry name" value="ALG11"/>
</dbReference>
<comment type="caution">
    <text evidence="3">The sequence shown here is derived from an EMBL/GenBank/DDBJ whole genome shotgun (WGS) entry which is preliminary data.</text>
</comment>
<reference evidence="3 4" key="1">
    <citation type="submission" date="2016-03" db="EMBL/GenBank/DDBJ databases">
        <title>Comparative genomics of the ectomycorrhizal sister species Rhizopogon vinicolor and Rhizopogon vesiculosus (Basidiomycota: Boletales) reveals a divergence of the mating type B locus.</title>
        <authorList>
            <person name="Mujic A.B."/>
            <person name="Kuo A."/>
            <person name="Tritt A."/>
            <person name="Lipzen A."/>
            <person name="Chen C."/>
            <person name="Johnson J."/>
            <person name="Sharma A."/>
            <person name="Barry K."/>
            <person name="Grigoriev I.V."/>
            <person name="Spatafora J.W."/>
        </authorList>
    </citation>
    <scope>NUCLEOTIDE SEQUENCE [LARGE SCALE GENOMIC DNA]</scope>
    <source>
        <strain evidence="3 4">AM-OR11-056</strain>
    </source>
</reference>
<evidence type="ECO:0000259" key="2">
    <source>
        <dbReference type="Pfam" id="PF00534"/>
    </source>
</evidence>
<evidence type="ECO:0000313" key="3">
    <source>
        <dbReference type="EMBL" id="OJA16870.1"/>
    </source>
</evidence>
<gene>
    <name evidence="3" type="ORF">AZE42_13465</name>
</gene>
<evidence type="ECO:0000256" key="1">
    <source>
        <dbReference type="ARBA" id="ARBA00022676"/>
    </source>
</evidence>
<name>A0A1J8Q5D4_9AGAM</name>
<dbReference type="PANTHER" id="PTHR45919:SF1">
    <property type="entry name" value="GDP-MAN:MAN(3)GLCNAC(2)-PP-DOL ALPHA-1,2-MANNOSYLTRANSFERASE"/>
    <property type="match status" value="1"/>
</dbReference>